<name>A0A7Z2VP69_9BACL</name>
<dbReference type="InterPro" id="IPR018060">
    <property type="entry name" value="HTH_AraC"/>
</dbReference>
<reference evidence="6 7" key="1">
    <citation type="submission" date="2020-04" db="EMBL/GenBank/DDBJ databases">
        <title>Genome sequencing of novel species.</title>
        <authorList>
            <person name="Heo J."/>
            <person name="Kim S.-J."/>
            <person name="Kim J.-S."/>
            <person name="Hong S.-B."/>
            <person name="Kwon S.-W."/>
        </authorList>
    </citation>
    <scope>NUCLEOTIDE SEQUENCE [LARGE SCALE GENOMIC DNA]</scope>
    <source>
        <strain evidence="6 7">MFER-1</strain>
    </source>
</reference>
<dbReference type="Gene3D" id="1.10.10.60">
    <property type="entry name" value="Homeodomain-like"/>
    <property type="match status" value="2"/>
</dbReference>
<sequence length="291" mass="32865">MSIATLDDLMPTVNFASRATTQAAMDWGVRLIPDCQLVYVVSGQAELTVGSNHYIVRGGECVYYGPECPHRLSASGMTDYYSVHFDWKQSSSLPVHPAHRIRFLEQDGLIGDTRNPILDIPPFGKVLLPTRFSVSGLEPILTRIVKEYELEQPGYAVTLRGLMIQALSLLFRQLLDKGTARKPHNRIDPAIQAMQEQPGRNWAVSELAAMCGYHPVHFAKLFKEEMGLLPKHYIIGERIKRAKRELLHGEKVEVISETLGFASIHYFSHQFKRLTGLTPTEFRMHGRPPET</sequence>
<dbReference type="EMBL" id="CP051680">
    <property type="protein sequence ID" value="QJD86951.1"/>
    <property type="molecule type" value="Genomic_DNA"/>
</dbReference>
<evidence type="ECO:0000313" key="6">
    <source>
        <dbReference type="EMBL" id="QJD86951.1"/>
    </source>
</evidence>
<dbReference type="SMART" id="SM00342">
    <property type="entry name" value="HTH_ARAC"/>
    <property type="match status" value="1"/>
</dbReference>
<evidence type="ECO:0000256" key="2">
    <source>
        <dbReference type="ARBA" id="ARBA00023125"/>
    </source>
</evidence>
<evidence type="ECO:0000256" key="4">
    <source>
        <dbReference type="ARBA" id="ARBA00023163"/>
    </source>
</evidence>
<keyword evidence="4" id="KW-0804">Transcription</keyword>
<dbReference type="InterPro" id="IPR037923">
    <property type="entry name" value="HTH-like"/>
</dbReference>
<dbReference type="PANTHER" id="PTHR46796">
    <property type="entry name" value="HTH-TYPE TRANSCRIPTIONAL ACTIVATOR RHAS-RELATED"/>
    <property type="match status" value="1"/>
</dbReference>
<keyword evidence="2" id="KW-0238">DNA-binding</keyword>
<dbReference type="GO" id="GO:0003700">
    <property type="term" value="F:DNA-binding transcription factor activity"/>
    <property type="evidence" value="ECO:0007669"/>
    <property type="project" value="InterPro"/>
</dbReference>
<organism evidence="6 7">
    <name type="scientific">Cohnella herbarum</name>
    <dbReference type="NCBI Taxonomy" id="2728023"/>
    <lineage>
        <taxon>Bacteria</taxon>
        <taxon>Bacillati</taxon>
        <taxon>Bacillota</taxon>
        <taxon>Bacilli</taxon>
        <taxon>Bacillales</taxon>
        <taxon>Paenibacillaceae</taxon>
        <taxon>Cohnella</taxon>
    </lineage>
</organism>
<evidence type="ECO:0000256" key="1">
    <source>
        <dbReference type="ARBA" id="ARBA00023015"/>
    </source>
</evidence>
<dbReference type="SUPFAM" id="SSF46689">
    <property type="entry name" value="Homeodomain-like"/>
    <property type="match status" value="2"/>
</dbReference>
<keyword evidence="1" id="KW-0805">Transcription regulation</keyword>
<keyword evidence="7" id="KW-1185">Reference proteome</keyword>
<evidence type="ECO:0000313" key="7">
    <source>
        <dbReference type="Proteomes" id="UP000502248"/>
    </source>
</evidence>
<accession>A0A7Z2VP69</accession>
<feature type="domain" description="HTH araC/xylS-type" evidence="5">
    <location>
        <begin position="188"/>
        <end position="285"/>
    </location>
</feature>
<dbReference type="AlphaFoldDB" id="A0A7Z2VP69"/>
<dbReference type="InterPro" id="IPR014710">
    <property type="entry name" value="RmlC-like_jellyroll"/>
</dbReference>
<dbReference type="PROSITE" id="PS00041">
    <property type="entry name" value="HTH_ARAC_FAMILY_1"/>
    <property type="match status" value="1"/>
</dbReference>
<dbReference type="InterPro" id="IPR020449">
    <property type="entry name" value="Tscrpt_reg_AraC-type_HTH"/>
</dbReference>
<dbReference type="PRINTS" id="PR00032">
    <property type="entry name" value="HTHARAC"/>
</dbReference>
<evidence type="ECO:0000256" key="3">
    <source>
        <dbReference type="ARBA" id="ARBA00023159"/>
    </source>
</evidence>
<dbReference type="KEGG" id="cheb:HH215_29780"/>
<dbReference type="GO" id="GO:0043565">
    <property type="term" value="F:sequence-specific DNA binding"/>
    <property type="evidence" value="ECO:0007669"/>
    <property type="project" value="InterPro"/>
</dbReference>
<dbReference type="SUPFAM" id="SSF51215">
    <property type="entry name" value="Regulatory protein AraC"/>
    <property type="match status" value="1"/>
</dbReference>
<dbReference type="InterPro" id="IPR009057">
    <property type="entry name" value="Homeodomain-like_sf"/>
</dbReference>
<gene>
    <name evidence="6" type="ORF">HH215_29780</name>
</gene>
<dbReference type="Pfam" id="PF07883">
    <property type="entry name" value="Cupin_2"/>
    <property type="match status" value="1"/>
</dbReference>
<dbReference type="InterPro" id="IPR050204">
    <property type="entry name" value="AraC_XylS_family_regulators"/>
</dbReference>
<dbReference type="Gene3D" id="2.60.120.10">
    <property type="entry name" value="Jelly Rolls"/>
    <property type="match status" value="1"/>
</dbReference>
<evidence type="ECO:0000259" key="5">
    <source>
        <dbReference type="PROSITE" id="PS01124"/>
    </source>
</evidence>
<proteinExistence type="predicted"/>
<dbReference type="Pfam" id="PF12833">
    <property type="entry name" value="HTH_18"/>
    <property type="match status" value="1"/>
</dbReference>
<dbReference type="InterPro" id="IPR013096">
    <property type="entry name" value="Cupin_2"/>
</dbReference>
<dbReference type="PROSITE" id="PS01124">
    <property type="entry name" value="HTH_ARAC_FAMILY_2"/>
    <property type="match status" value="1"/>
</dbReference>
<dbReference type="InterPro" id="IPR018062">
    <property type="entry name" value="HTH_AraC-typ_CS"/>
</dbReference>
<dbReference type="RefSeq" id="WP_169283197.1">
    <property type="nucleotide sequence ID" value="NZ_CP051680.1"/>
</dbReference>
<protein>
    <submittedName>
        <fullName evidence="6">AraC family transcriptional regulator</fullName>
    </submittedName>
</protein>
<dbReference type="Proteomes" id="UP000502248">
    <property type="component" value="Chromosome"/>
</dbReference>
<dbReference type="CDD" id="cd02209">
    <property type="entry name" value="cupin_XRE_C"/>
    <property type="match status" value="1"/>
</dbReference>
<keyword evidence="3" id="KW-0010">Activator</keyword>